<keyword evidence="1" id="KW-0805">Transcription regulation</keyword>
<dbReference type="Pfam" id="PF12625">
    <property type="entry name" value="Arabinose_bd"/>
    <property type="match status" value="1"/>
</dbReference>
<dbReference type="InterPro" id="IPR032687">
    <property type="entry name" value="AraC-type_N"/>
</dbReference>
<dbReference type="Gene3D" id="1.10.10.60">
    <property type="entry name" value="Homeodomain-like"/>
    <property type="match status" value="1"/>
</dbReference>
<sequence length="380" mass="42847">MVLPAGAMSLPDKCLSKIVSQVVTLTACLARRDQRKMLTQPRRVPVRYFLLLRDLLRSTGVDTARILETAGIDPSLFERRDSMLTSAEVDAFILAASKLTGRDDLGFELGRRIKMNSHELLGYGLISCPNLDAFLRMSSRHYHLMVETWNMRYIRKGSSGECIYTPTVALPVHSMRFYLEALAVAHQNQLQLVIGPDLPAFDIYISMPEPDHLQRYLALSPARFYFDEATIPGVRAVMPAELLDIPLALGDVEVMHEIDKRCAATSLRPSRSNLGWGEYVMMVLREARGGLVTLEDIAKRANVSARTIDRHLQKEGIRFRELADKVRFERACEMLCATNSSIMEVASQLGFSDTANFTRSFRRVVGVNPGEYRRQFLSSN</sequence>
<keyword evidence="3" id="KW-0804">Transcription</keyword>
<dbReference type="SMART" id="SM00342">
    <property type="entry name" value="HTH_ARAC"/>
    <property type="match status" value="1"/>
</dbReference>
<reference evidence="5 6" key="1">
    <citation type="submission" date="2021-08" db="EMBL/GenBank/DDBJ databases">
        <authorList>
            <person name="Peeters C."/>
        </authorList>
    </citation>
    <scope>NUCLEOTIDE SEQUENCE [LARGE SCALE GENOMIC DNA]</scope>
    <source>
        <strain evidence="5 6">LMG 23992</strain>
    </source>
</reference>
<evidence type="ECO:0000256" key="1">
    <source>
        <dbReference type="ARBA" id="ARBA00023015"/>
    </source>
</evidence>
<dbReference type="InterPro" id="IPR009057">
    <property type="entry name" value="Homeodomain-like_sf"/>
</dbReference>
<gene>
    <name evidence="5" type="ORF">LMG23992_05231</name>
</gene>
<evidence type="ECO:0000256" key="3">
    <source>
        <dbReference type="ARBA" id="ARBA00023163"/>
    </source>
</evidence>
<keyword evidence="6" id="KW-1185">Reference proteome</keyword>
<evidence type="ECO:0000259" key="4">
    <source>
        <dbReference type="PROSITE" id="PS01124"/>
    </source>
</evidence>
<keyword evidence="2" id="KW-0238">DNA-binding</keyword>
<dbReference type="PRINTS" id="PR00032">
    <property type="entry name" value="HTHARAC"/>
</dbReference>
<dbReference type="PANTHER" id="PTHR47894:SF1">
    <property type="entry name" value="HTH-TYPE TRANSCRIPTIONAL REGULATOR VQSM"/>
    <property type="match status" value="1"/>
</dbReference>
<protein>
    <submittedName>
        <fullName evidence="5">HTH-type transcriptional regulator</fullName>
    </submittedName>
</protein>
<name>A0ABM8XW37_9BURK</name>
<evidence type="ECO:0000256" key="2">
    <source>
        <dbReference type="ARBA" id="ARBA00023125"/>
    </source>
</evidence>
<comment type="caution">
    <text evidence="5">The sequence shown here is derived from an EMBL/GenBank/DDBJ whole genome shotgun (WGS) entry which is preliminary data.</text>
</comment>
<proteinExistence type="predicted"/>
<evidence type="ECO:0000313" key="5">
    <source>
        <dbReference type="EMBL" id="CAG9184439.1"/>
    </source>
</evidence>
<dbReference type="PROSITE" id="PS01124">
    <property type="entry name" value="HTH_ARAC_FAMILY_2"/>
    <property type="match status" value="1"/>
</dbReference>
<dbReference type="SUPFAM" id="SSF46689">
    <property type="entry name" value="Homeodomain-like"/>
    <property type="match status" value="1"/>
</dbReference>
<evidence type="ECO:0000313" key="6">
    <source>
        <dbReference type="Proteomes" id="UP000727654"/>
    </source>
</evidence>
<dbReference type="InterPro" id="IPR020449">
    <property type="entry name" value="Tscrpt_reg_AraC-type_HTH"/>
</dbReference>
<accession>A0ABM8XW37</accession>
<organism evidence="5 6">
    <name type="scientific">Cupriavidus laharis</name>
    <dbReference type="NCBI Taxonomy" id="151654"/>
    <lineage>
        <taxon>Bacteria</taxon>
        <taxon>Pseudomonadati</taxon>
        <taxon>Pseudomonadota</taxon>
        <taxon>Betaproteobacteria</taxon>
        <taxon>Burkholderiales</taxon>
        <taxon>Burkholderiaceae</taxon>
        <taxon>Cupriavidus</taxon>
    </lineage>
</organism>
<dbReference type="Pfam" id="PF12833">
    <property type="entry name" value="HTH_18"/>
    <property type="match status" value="1"/>
</dbReference>
<dbReference type="InterPro" id="IPR018060">
    <property type="entry name" value="HTH_AraC"/>
</dbReference>
<feature type="domain" description="HTH araC/xylS-type" evidence="4">
    <location>
        <begin position="278"/>
        <end position="375"/>
    </location>
</feature>
<dbReference type="PANTHER" id="PTHR47894">
    <property type="entry name" value="HTH-TYPE TRANSCRIPTIONAL REGULATOR GADX"/>
    <property type="match status" value="1"/>
</dbReference>
<dbReference type="EMBL" id="CAJZAI010000024">
    <property type="protein sequence ID" value="CAG9184439.1"/>
    <property type="molecule type" value="Genomic_DNA"/>
</dbReference>
<dbReference type="Proteomes" id="UP000727654">
    <property type="component" value="Unassembled WGS sequence"/>
</dbReference>